<name>A0AB34KB07_9PEZI</name>
<comment type="subcellular location">
    <subcellularLocation>
        <location evidence="2">Golgi apparatus</location>
        <location evidence="2">trans-Golgi network</location>
    </subcellularLocation>
</comment>
<keyword evidence="2" id="KW-0653">Protein transport</keyword>
<dbReference type="EMBL" id="JAAQHG020000054">
    <property type="protein sequence ID" value="KAL1582293.1"/>
    <property type="molecule type" value="Genomic_DNA"/>
</dbReference>
<evidence type="ECO:0000313" key="4">
    <source>
        <dbReference type="EMBL" id="KAL1582293.1"/>
    </source>
</evidence>
<comment type="caution">
    <text evidence="4">The sequence shown here is derived from an EMBL/GenBank/DDBJ whole genome shotgun (WGS) entry which is preliminary data.</text>
</comment>
<feature type="compositionally biased region" description="Low complexity" evidence="3">
    <location>
        <begin position="12"/>
        <end position="30"/>
    </location>
</feature>
<gene>
    <name evidence="4" type="ORF">WHR41_08986</name>
</gene>
<dbReference type="GO" id="GO:1990745">
    <property type="term" value="C:EARP complex"/>
    <property type="evidence" value="ECO:0007669"/>
    <property type="project" value="TreeGrafter"/>
</dbReference>
<comment type="subunit">
    <text evidence="2">Component of the Golgi-associated retrograde protein (GARP) complex.</text>
</comment>
<dbReference type="GO" id="GO:0016020">
    <property type="term" value="C:membrane"/>
    <property type="evidence" value="ECO:0007669"/>
    <property type="project" value="TreeGrafter"/>
</dbReference>
<keyword evidence="5" id="KW-1185">Reference proteome</keyword>
<dbReference type="Proteomes" id="UP000803884">
    <property type="component" value="Unassembled WGS sequence"/>
</dbReference>
<comment type="function">
    <text evidence="2">Acts as component of the GARP complex that is involved in retrograde transport from early and late endosomes to the trans-Golgi network (TGN).</text>
</comment>
<dbReference type="GO" id="GO:0015031">
    <property type="term" value="P:protein transport"/>
    <property type="evidence" value="ECO:0007669"/>
    <property type="project" value="UniProtKB-UniRule"/>
</dbReference>
<dbReference type="GeneID" id="96010428"/>
<dbReference type="GO" id="GO:0006869">
    <property type="term" value="P:lipid transport"/>
    <property type="evidence" value="ECO:0007669"/>
    <property type="project" value="UniProtKB-UniRule"/>
</dbReference>
<dbReference type="PANTHER" id="PTHR15954">
    <property type="entry name" value="VACUOLAR PROTEIN SORTING-ASSOCIATED PROTEIN 51 HOMOLOG"/>
    <property type="match status" value="1"/>
</dbReference>
<accession>A0AB34KB07</accession>
<keyword evidence="2" id="KW-0813">Transport</keyword>
<keyword evidence="2" id="KW-0445">Lipid transport</keyword>
<evidence type="ECO:0000313" key="5">
    <source>
        <dbReference type="Proteomes" id="UP000803884"/>
    </source>
</evidence>
<protein>
    <recommendedName>
        <fullName evidence="2">Vacuolar protein sorting-associated protein 51 homolog</fullName>
    </recommendedName>
</protein>
<dbReference type="GO" id="GO:0032456">
    <property type="term" value="P:endocytic recycling"/>
    <property type="evidence" value="ECO:0007669"/>
    <property type="project" value="TreeGrafter"/>
</dbReference>
<dbReference type="GO" id="GO:0000938">
    <property type="term" value="C:GARP complex"/>
    <property type="evidence" value="ECO:0007669"/>
    <property type="project" value="UniProtKB-UniRule"/>
</dbReference>
<comment type="similarity">
    <text evidence="1 2">Belongs to the VPS51 family.</text>
</comment>
<dbReference type="Pfam" id="PF08700">
    <property type="entry name" value="VPS51_Exo84_N"/>
    <property type="match status" value="1"/>
</dbReference>
<dbReference type="InterPro" id="IPR014812">
    <property type="entry name" value="Vps51"/>
</dbReference>
<feature type="region of interest" description="Disordered" evidence="3">
    <location>
        <begin position="1"/>
        <end position="83"/>
    </location>
</feature>
<evidence type="ECO:0000256" key="1">
    <source>
        <dbReference type="ARBA" id="ARBA00006080"/>
    </source>
</evidence>
<proteinExistence type="inferred from homology"/>
<dbReference type="AlphaFoldDB" id="A0AB34KB07"/>
<organism evidence="4 5">
    <name type="scientific">Cladosporium halotolerans</name>
    <dbReference type="NCBI Taxonomy" id="1052096"/>
    <lineage>
        <taxon>Eukaryota</taxon>
        <taxon>Fungi</taxon>
        <taxon>Dikarya</taxon>
        <taxon>Ascomycota</taxon>
        <taxon>Pezizomycotina</taxon>
        <taxon>Dothideomycetes</taxon>
        <taxon>Dothideomycetidae</taxon>
        <taxon>Cladosporiales</taxon>
        <taxon>Cladosporiaceae</taxon>
        <taxon>Cladosporium</taxon>
    </lineage>
</organism>
<feature type="region of interest" description="Disordered" evidence="3">
    <location>
        <begin position="170"/>
        <end position="190"/>
    </location>
</feature>
<dbReference type="GO" id="GO:0007030">
    <property type="term" value="P:Golgi organization"/>
    <property type="evidence" value="ECO:0007669"/>
    <property type="project" value="UniProtKB-UniRule"/>
</dbReference>
<dbReference type="PANTHER" id="PTHR15954:SF4">
    <property type="entry name" value="VACUOLAR PROTEIN SORTING-ASSOCIATED PROTEIN 51 HOMOLOG"/>
    <property type="match status" value="1"/>
</dbReference>
<dbReference type="GO" id="GO:0005829">
    <property type="term" value="C:cytosol"/>
    <property type="evidence" value="ECO:0007669"/>
    <property type="project" value="GOC"/>
</dbReference>
<sequence length="254" mass="27298">MSTIASPRPSIALSSRRTSTSTDRSASLTRQPGSAAPGNQRRNRAALRDYYGLKADPKPSSRNASPAPPPLDPELESELDKPGFSSTEYVSSLLASSDLETVMRTVASLASEIRSLDGEKKALVYDNYSKLISATETIARMRASMEPLTPATATLAPAVEHIAETSAALSGALREQHGSGSGSEAERKAQEQRATVRWVLDAPGRLRGLIDAGKREDAEEEWKKVSGLLDKWETVAGVQEVRKACEEAMKESGD</sequence>
<reference evidence="4 5" key="1">
    <citation type="journal article" date="2020" name="Microbiol. Resour. Announc.">
        <title>Draft Genome Sequence of a Cladosporium Species Isolated from the Mesophotic Ascidian Didemnum maculosum.</title>
        <authorList>
            <person name="Gioti A."/>
            <person name="Siaperas R."/>
            <person name="Nikolaivits E."/>
            <person name="Le Goff G."/>
            <person name="Ouazzani J."/>
            <person name="Kotoulas G."/>
            <person name="Topakas E."/>
        </authorList>
    </citation>
    <scope>NUCLEOTIDE SEQUENCE [LARGE SCALE GENOMIC DNA]</scope>
    <source>
        <strain evidence="4 5">TM138-S3</strain>
    </source>
</reference>
<evidence type="ECO:0000256" key="3">
    <source>
        <dbReference type="SAM" id="MobiDB-lite"/>
    </source>
</evidence>
<keyword evidence="2" id="KW-0333">Golgi apparatus</keyword>
<dbReference type="GO" id="GO:0042147">
    <property type="term" value="P:retrograde transport, endosome to Golgi"/>
    <property type="evidence" value="ECO:0007669"/>
    <property type="project" value="UniProtKB-UniRule"/>
</dbReference>
<dbReference type="GO" id="GO:0048193">
    <property type="term" value="P:Golgi vesicle transport"/>
    <property type="evidence" value="ECO:0007669"/>
    <property type="project" value="TreeGrafter"/>
</dbReference>
<dbReference type="RefSeq" id="XP_069225400.1">
    <property type="nucleotide sequence ID" value="XM_069377590.1"/>
</dbReference>
<evidence type="ECO:0000256" key="2">
    <source>
        <dbReference type="RuleBase" id="RU368010"/>
    </source>
</evidence>